<dbReference type="Gramene" id="TuG1812G0600001743.01.T01">
    <property type="protein sequence ID" value="TuG1812G0600001743.01.T01"/>
    <property type="gene ID" value="TuG1812G0600001743.01"/>
</dbReference>
<proteinExistence type="inferred from homology"/>
<dbReference type="EnsemblPlants" id="TuG1812G0600001743.01.T01">
    <property type="protein sequence ID" value="TuG1812G0600001743.01.T01"/>
    <property type="gene ID" value="TuG1812G0600001743.01"/>
</dbReference>
<reference evidence="5" key="1">
    <citation type="journal article" date="2013" name="Nature">
        <title>Draft genome of the wheat A-genome progenitor Triticum urartu.</title>
        <authorList>
            <person name="Ling H.Q."/>
            <person name="Zhao S."/>
            <person name="Liu D."/>
            <person name="Wang J."/>
            <person name="Sun H."/>
            <person name="Zhang C."/>
            <person name="Fan H."/>
            <person name="Li D."/>
            <person name="Dong L."/>
            <person name="Tao Y."/>
            <person name="Gao C."/>
            <person name="Wu H."/>
            <person name="Li Y."/>
            <person name="Cui Y."/>
            <person name="Guo X."/>
            <person name="Zheng S."/>
            <person name="Wang B."/>
            <person name="Yu K."/>
            <person name="Liang Q."/>
            <person name="Yang W."/>
            <person name="Lou X."/>
            <person name="Chen J."/>
            <person name="Feng M."/>
            <person name="Jian J."/>
            <person name="Zhang X."/>
            <person name="Luo G."/>
            <person name="Jiang Y."/>
            <person name="Liu J."/>
            <person name="Wang Z."/>
            <person name="Sha Y."/>
            <person name="Zhang B."/>
            <person name="Wu H."/>
            <person name="Tang D."/>
            <person name="Shen Q."/>
            <person name="Xue P."/>
            <person name="Zou S."/>
            <person name="Wang X."/>
            <person name="Liu X."/>
            <person name="Wang F."/>
            <person name="Yang Y."/>
            <person name="An X."/>
            <person name="Dong Z."/>
            <person name="Zhang K."/>
            <person name="Zhang X."/>
            <person name="Luo M.C."/>
            <person name="Dvorak J."/>
            <person name="Tong Y."/>
            <person name="Wang J."/>
            <person name="Yang H."/>
            <person name="Li Z."/>
            <person name="Wang D."/>
            <person name="Zhang A."/>
            <person name="Wang J."/>
        </authorList>
    </citation>
    <scope>NUCLEOTIDE SEQUENCE</scope>
    <source>
        <strain evidence="5">cv. G1812</strain>
    </source>
</reference>
<evidence type="ECO:0000256" key="1">
    <source>
        <dbReference type="ARBA" id="ARBA00007727"/>
    </source>
</evidence>
<evidence type="ECO:0000256" key="2">
    <source>
        <dbReference type="SAM" id="MobiDB-lite"/>
    </source>
</evidence>
<organism evidence="4 5">
    <name type="scientific">Triticum urartu</name>
    <name type="common">Red wild einkorn</name>
    <name type="synonym">Crithodium urartu</name>
    <dbReference type="NCBI Taxonomy" id="4572"/>
    <lineage>
        <taxon>Eukaryota</taxon>
        <taxon>Viridiplantae</taxon>
        <taxon>Streptophyta</taxon>
        <taxon>Embryophyta</taxon>
        <taxon>Tracheophyta</taxon>
        <taxon>Spermatophyta</taxon>
        <taxon>Magnoliopsida</taxon>
        <taxon>Liliopsida</taxon>
        <taxon>Poales</taxon>
        <taxon>Poaceae</taxon>
        <taxon>BOP clade</taxon>
        <taxon>Pooideae</taxon>
        <taxon>Triticodae</taxon>
        <taxon>Triticeae</taxon>
        <taxon>Triticinae</taxon>
        <taxon>Triticum</taxon>
    </lineage>
</organism>
<dbReference type="Proteomes" id="UP000015106">
    <property type="component" value="Chromosome 6"/>
</dbReference>
<feature type="compositionally biased region" description="Low complexity" evidence="2">
    <location>
        <begin position="1"/>
        <end position="12"/>
    </location>
</feature>
<sequence length="108" mass="12049">SAPCSARRSAPSRPWPTRGSAARPWSGRACPCTSNGEWNNGGNCVRTRPLRRGKCARDAMVAEFHAAHVDTLRKTEAASQQSRNGVEMRLLDITEAMELRPDWHLSRY</sequence>
<name>A0A8R7UTL1_TRIUA</name>
<evidence type="ECO:0000313" key="5">
    <source>
        <dbReference type="Proteomes" id="UP000015106"/>
    </source>
</evidence>
<dbReference type="GO" id="GO:0016740">
    <property type="term" value="F:transferase activity"/>
    <property type="evidence" value="ECO:0007669"/>
    <property type="project" value="InterPro"/>
</dbReference>
<evidence type="ECO:0000313" key="4">
    <source>
        <dbReference type="EnsemblPlants" id="TuG1812G0600001743.01.T01"/>
    </source>
</evidence>
<accession>A0A8R7UTL1</accession>
<dbReference type="InterPro" id="IPR026057">
    <property type="entry name" value="TBL_C"/>
</dbReference>
<dbReference type="Pfam" id="PF13839">
    <property type="entry name" value="PC-Esterase"/>
    <property type="match status" value="1"/>
</dbReference>
<reference evidence="4" key="2">
    <citation type="submission" date="2018-03" db="EMBL/GenBank/DDBJ databases">
        <title>The Triticum urartu genome reveals the dynamic nature of wheat genome evolution.</title>
        <authorList>
            <person name="Ling H."/>
            <person name="Ma B."/>
            <person name="Shi X."/>
            <person name="Liu H."/>
            <person name="Dong L."/>
            <person name="Sun H."/>
            <person name="Cao Y."/>
            <person name="Gao Q."/>
            <person name="Zheng S."/>
            <person name="Li Y."/>
            <person name="Yu Y."/>
            <person name="Du H."/>
            <person name="Qi M."/>
            <person name="Li Y."/>
            <person name="Yu H."/>
            <person name="Cui Y."/>
            <person name="Wang N."/>
            <person name="Chen C."/>
            <person name="Wu H."/>
            <person name="Zhao Y."/>
            <person name="Zhang J."/>
            <person name="Li Y."/>
            <person name="Zhou W."/>
            <person name="Zhang B."/>
            <person name="Hu W."/>
            <person name="Eijk M."/>
            <person name="Tang J."/>
            <person name="Witsenboer H."/>
            <person name="Zhao S."/>
            <person name="Li Z."/>
            <person name="Zhang A."/>
            <person name="Wang D."/>
            <person name="Liang C."/>
        </authorList>
    </citation>
    <scope>NUCLEOTIDE SEQUENCE [LARGE SCALE GENOMIC DNA]</scope>
    <source>
        <strain evidence="4">cv. G1812</strain>
    </source>
</reference>
<evidence type="ECO:0000259" key="3">
    <source>
        <dbReference type="Pfam" id="PF13839"/>
    </source>
</evidence>
<comment type="similarity">
    <text evidence="1">Belongs to the PC-esterase family. TBL subfamily.</text>
</comment>
<keyword evidence="5" id="KW-1185">Reference proteome</keyword>
<protein>
    <recommendedName>
        <fullName evidence="3">Trichome birefringence-like C-terminal domain-containing protein</fullName>
    </recommendedName>
</protein>
<dbReference type="AlphaFoldDB" id="A0A8R7UTL1"/>
<reference evidence="4" key="3">
    <citation type="submission" date="2022-06" db="UniProtKB">
        <authorList>
            <consortium name="EnsemblPlants"/>
        </authorList>
    </citation>
    <scope>IDENTIFICATION</scope>
</reference>
<feature type="region of interest" description="Disordered" evidence="2">
    <location>
        <begin position="1"/>
        <end position="26"/>
    </location>
</feature>
<feature type="domain" description="Trichome birefringence-like C-terminal" evidence="3">
    <location>
        <begin position="34"/>
        <end position="108"/>
    </location>
</feature>